<keyword evidence="5" id="KW-1185">Reference proteome</keyword>
<dbReference type="Proteomes" id="UP000241808">
    <property type="component" value="Unassembled WGS sequence"/>
</dbReference>
<keyword evidence="3" id="KW-0143">Chaperone</keyword>
<gene>
    <name evidence="4" type="ORF">C8P69_10445</name>
</gene>
<dbReference type="SUPFAM" id="SSF109910">
    <property type="entry name" value="YgfY-like"/>
    <property type="match status" value="1"/>
</dbReference>
<dbReference type="InterPro" id="IPR036714">
    <property type="entry name" value="SDH_sf"/>
</dbReference>
<comment type="caution">
    <text evidence="4">The sequence shown here is derived from an EMBL/GenBank/DDBJ whole genome shotgun (WGS) entry which is preliminary data.</text>
</comment>
<accession>A0A2T4Z526</accession>
<organism evidence="4 5">
    <name type="scientific">Phreatobacter oligotrophus</name>
    <dbReference type="NCBI Taxonomy" id="1122261"/>
    <lineage>
        <taxon>Bacteria</taxon>
        <taxon>Pseudomonadati</taxon>
        <taxon>Pseudomonadota</taxon>
        <taxon>Alphaproteobacteria</taxon>
        <taxon>Hyphomicrobiales</taxon>
        <taxon>Phreatobacteraceae</taxon>
        <taxon>Phreatobacter</taxon>
    </lineage>
</organism>
<evidence type="ECO:0000313" key="5">
    <source>
        <dbReference type="Proteomes" id="UP000241808"/>
    </source>
</evidence>
<dbReference type="InterPro" id="IPR005631">
    <property type="entry name" value="SDH"/>
</dbReference>
<sequence length="99" mass="11364">MTGTTRSSADLDPRRRKILFRSWHRGTREMDLIMGRFADARIGELTDAELDDFERLIEVPDRDLFAWVTSKAETPANYDTAVFRSLKTFHSEGKGAWVG</sequence>
<dbReference type="PANTHER" id="PTHR12469">
    <property type="entry name" value="PROTEIN EMI5 HOMOLOG, MITOCHONDRIAL"/>
    <property type="match status" value="1"/>
</dbReference>
<dbReference type="Pfam" id="PF03937">
    <property type="entry name" value="Sdh5"/>
    <property type="match status" value="1"/>
</dbReference>
<dbReference type="GO" id="GO:0006099">
    <property type="term" value="P:tricarboxylic acid cycle"/>
    <property type="evidence" value="ECO:0007669"/>
    <property type="project" value="TreeGrafter"/>
</dbReference>
<dbReference type="EMBL" id="PZZL01000004">
    <property type="protein sequence ID" value="PTM56998.1"/>
    <property type="molecule type" value="Genomic_DNA"/>
</dbReference>
<dbReference type="OrthoDB" id="9807264at2"/>
<proteinExistence type="inferred from homology"/>
<reference evidence="4 5" key="1">
    <citation type="submission" date="2018-04" db="EMBL/GenBank/DDBJ databases">
        <title>Genomic Encyclopedia of Archaeal and Bacterial Type Strains, Phase II (KMG-II): from individual species to whole genera.</title>
        <authorList>
            <person name="Goeker M."/>
        </authorList>
    </citation>
    <scope>NUCLEOTIDE SEQUENCE [LARGE SCALE GENOMIC DNA]</scope>
    <source>
        <strain evidence="4 5">DSM 25521</strain>
    </source>
</reference>
<evidence type="ECO:0000256" key="2">
    <source>
        <dbReference type="ARBA" id="ARBA00019418"/>
    </source>
</evidence>
<dbReference type="RefSeq" id="WP_108176673.1">
    <property type="nucleotide sequence ID" value="NZ_JAIESU010000007.1"/>
</dbReference>
<dbReference type="Gene3D" id="1.10.150.250">
    <property type="entry name" value="Flavinator of succinate dehydrogenase"/>
    <property type="match status" value="1"/>
</dbReference>
<evidence type="ECO:0000256" key="3">
    <source>
        <dbReference type="ARBA" id="ARBA00023186"/>
    </source>
</evidence>
<evidence type="ECO:0000313" key="4">
    <source>
        <dbReference type="EMBL" id="PTM56998.1"/>
    </source>
</evidence>
<protein>
    <recommendedName>
        <fullName evidence="2">FAD assembly factor SdhE</fullName>
    </recommendedName>
</protein>
<dbReference type="AlphaFoldDB" id="A0A2T4Z526"/>
<dbReference type="PANTHER" id="PTHR12469:SF2">
    <property type="entry name" value="SUCCINATE DEHYDROGENASE ASSEMBLY FACTOR 2, MITOCHONDRIAL"/>
    <property type="match status" value="1"/>
</dbReference>
<evidence type="ECO:0000256" key="1">
    <source>
        <dbReference type="ARBA" id="ARBA00008571"/>
    </source>
</evidence>
<name>A0A2T4Z526_9HYPH</name>
<dbReference type="FunFam" id="1.10.150.250:FF:000004">
    <property type="entry name" value="Succinate dehydrogenase assembly factor 2, mitochondrial"/>
    <property type="match status" value="1"/>
</dbReference>
<comment type="similarity">
    <text evidence="1">Belongs to the SdhE FAD assembly factor family.</text>
</comment>